<name>F0WNZ6_9STRA</name>
<gene>
    <name evidence="2" type="primary">AlNc14C177G8149</name>
    <name evidence="2" type="ORF">ALNC14_091820</name>
</gene>
<proteinExistence type="predicted"/>
<feature type="region of interest" description="Disordered" evidence="1">
    <location>
        <begin position="106"/>
        <end position="303"/>
    </location>
</feature>
<reference evidence="2" key="2">
    <citation type="submission" date="2011-02" db="EMBL/GenBank/DDBJ databases">
        <authorList>
            <person name="MacLean D."/>
        </authorList>
    </citation>
    <scope>NUCLEOTIDE SEQUENCE</scope>
</reference>
<reference evidence="2" key="1">
    <citation type="journal article" date="2011" name="PLoS Biol.">
        <title>Gene gain and loss during evolution of obligate parasitism in the white rust pathogen of Arabidopsis thaliana.</title>
        <authorList>
            <person name="Kemen E."/>
            <person name="Gardiner A."/>
            <person name="Schultz-Larsen T."/>
            <person name="Kemen A.C."/>
            <person name="Balmuth A.L."/>
            <person name="Robert-Seilaniantz A."/>
            <person name="Bailey K."/>
            <person name="Holub E."/>
            <person name="Studholme D.J."/>
            <person name="Maclean D."/>
            <person name="Jones J.D."/>
        </authorList>
    </citation>
    <scope>NUCLEOTIDE SEQUENCE</scope>
</reference>
<dbReference type="HOGENOM" id="CLU_748895_0_0_1"/>
<feature type="compositionally biased region" description="Polar residues" evidence="1">
    <location>
        <begin position="259"/>
        <end position="274"/>
    </location>
</feature>
<feature type="compositionally biased region" description="Basic and acidic residues" evidence="1">
    <location>
        <begin position="125"/>
        <end position="145"/>
    </location>
</feature>
<sequence>MMLTILGVFYSRHSHGKKLGLMMLTILAARLFTTNSAPGSSSLSKTRSQNKQVDQDGESVHDRRKNAEEKLEDSAVISEDEIFHDARIDAFVVNDFLGKGKYIQKPTGEGGDDHYQTKTLSHNVLDSDSKDDNLEVPYEDRDRINHAGGFMHNPLPKNIDTDPDADIRNDGHGQPNAGRSDANGGRNIIGESSSQPGALVPNSGNRQPNGGSNDGNGGENPHRENPSQPGAQVPNSGNRQPNGGSNDGNGGENPHRENPSQPGAQVPNSGNRQPNGGSNHGNGGENTHGETDAVTTETRGVSAANEKATKIQMTTLGVVSVGALGAGTASVLGGIALANQQAANTTAPSSSAEKPPSKPFFIRFLLGGTH</sequence>
<feature type="compositionally biased region" description="Polar residues" evidence="1">
    <location>
        <begin position="226"/>
        <end position="241"/>
    </location>
</feature>
<evidence type="ECO:0000313" key="2">
    <source>
        <dbReference type="EMBL" id="CCA23039.1"/>
    </source>
</evidence>
<evidence type="ECO:0000256" key="1">
    <source>
        <dbReference type="SAM" id="MobiDB-lite"/>
    </source>
</evidence>
<protein>
    <submittedName>
        <fullName evidence="2">AlNc14C177G8149 protein</fullName>
    </submittedName>
</protein>
<dbReference type="EMBL" id="FR824222">
    <property type="protein sequence ID" value="CCA23039.1"/>
    <property type="molecule type" value="Genomic_DNA"/>
</dbReference>
<feature type="compositionally biased region" description="Polar residues" evidence="1">
    <location>
        <begin position="190"/>
        <end position="208"/>
    </location>
</feature>
<dbReference type="AlphaFoldDB" id="F0WNZ6"/>
<feature type="region of interest" description="Disordered" evidence="1">
    <location>
        <begin position="36"/>
        <end position="72"/>
    </location>
</feature>
<organism evidence="2">
    <name type="scientific">Albugo laibachii Nc14</name>
    <dbReference type="NCBI Taxonomy" id="890382"/>
    <lineage>
        <taxon>Eukaryota</taxon>
        <taxon>Sar</taxon>
        <taxon>Stramenopiles</taxon>
        <taxon>Oomycota</taxon>
        <taxon>Peronosporomycetes</taxon>
        <taxon>Albuginales</taxon>
        <taxon>Albuginaceae</taxon>
        <taxon>Albugo</taxon>
    </lineage>
</organism>
<feature type="compositionally biased region" description="Polar residues" evidence="1">
    <location>
        <begin position="36"/>
        <end position="52"/>
    </location>
</feature>
<accession>F0WNZ6</accession>
<feature type="compositionally biased region" description="Basic and acidic residues" evidence="1">
    <location>
        <begin position="58"/>
        <end position="72"/>
    </location>
</feature>